<keyword evidence="2" id="KW-1185">Reference proteome</keyword>
<dbReference type="Proteomes" id="UP000295601">
    <property type="component" value="Unassembled WGS sequence"/>
</dbReference>
<sequence>MRPAVVAGVGVAEAAFSAVTHASLARLPCVEPPNLSNGIEDPWWVVYETSRVCGVSGRSCGTRLVSTVNHTRPLASGTTEAELEVWSELAARCSGAEDPLRLPGVSPDCAVVLLRIVSSW</sequence>
<dbReference type="AlphaFoldDB" id="A0A4R6S6R1"/>
<protein>
    <submittedName>
        <fullName evidence="1">Uncharacterized protein</fullName>
    </submittedName>
</protein>
<evidence type="ECO:0000313" key="1">
    <source>
        <dbReference type="EMBL" id="TDP95480.1"/>
    </source>
</evidence>
<evidence type="ECO:0000313" key="2">
    <source>
        <dbReference type="Proteomes" id="UP000295601"/>
    </source>
</evidence>
<gene>
    <name evidence="1" type="ORF">EDF62_0169</name>
</gene>
<comment type="caution">
    <text evidence="1">The sequence shown here is derived from an EMBL/GenBank/DDBJ whole genome shotgun (WGS) entry which is preliminary data.</text>
</comment>
<reference evidence="1 2" key="1">
    <citation type="submission" date="2019-03" db="EMBL/GenBank/DDBJ databases">
        <title>Genomic analyses of the natural microbiome of Caenorhabditis elegans.</title>
        <authorList>
            <person name="Samuel B."/>
        </authorList>
    </citation>
    <scope>NUCLEOTIDE SEQUENCE [LARGE SCALE GENOMIC DNA]</scope>
    <source>
        <strain evidence="1 2">JUb18</strain>
    </source>
</reference>
<organism evidence="1 2">
    <name type="scientific">Leucobacter luti</name>
    <dbReference type="NCBI Taxonomy" id="340320"/>
    <lineage>
        <taxon>Bacteria</taxon>
        <taxon>Bacillati</taxon>
        <taxon>Actinomycetota</taxon>
        <taxon>Actinomycetes</taxon>
        <taxon>Micrococcales</taxon>
        <taxon>Microbacteriaceae</taxon>
        <taxon>Leucobacter</taxon>
    </lineage>
</organism>
<dbReference type="EMBL" id="SNYA01000001">
    <property type="protein sequence ID" value="TDP95480.1"/>
    <property type="molecule type" value="Genomic_DNA"/>
</dbReference>
<accession>A0A4R6S6R1</accession>
<proteinExistence type="predicted"/>
<name>A0A4R6S6R1_9MICO</name>